<dbReference type="GO" id="GO:0016779">
    <property type="term" value="F:nucleotidyltransferase activity"/>
    <property type="evidence" value="ECO:0007669"/>
    <property type="project" value="InterPro"/>
</dbReference>
<feature type="domain" description="Polymerase nucleotidyl transferase" evidence="1">
    <location>
        <begin position="37"/>
        <end position="70"/>
    </location>
</feature>
<dbReference type="Proteomes" id="UP001138997">
    <property type="component" value="Unassembled WGS sequence"/>
</dbReference>
<protein>
    <recommendedName>
        <fullName evidence="1">Polymerase nucleotidyl transferase domain-containing protein</fullName>
    </recommendedName>
</protein>
<dbReference type="AlphaFoldDB" id="A0A9X1NKJ5"/>
<accession>A0A9X1NKJ5</accession>
<dbReference type="InterPro" id="IPR002934">
    <property type="entry name" value="Polymerase_NTP_transf_dom"/>
</dbReference>
<evidence type="ECO:0000313" key="2">
    <source>
        <dbReference type="EMBL" id="MCD5315259.1"/>
    </source>
</evidence>
<dbReference type="InterPro" id="IPR043519">
    <property type="entry name" value="NT_sf"/>
</dbReference>
<organism evidence="2 3">
    <name type="scientific">Kineosporia babensis</name>
    <dbReference type="NCBI Taxonomy" id="499548"/>
    <lineage>
        <taxon>Bacteria</taxon>
        <taxon>Bacillati</taxon>
        <taxon>Actinomycetota</taxon>
        <taxon>Actinomycetes</taxon>
        <taxon>Kineosporiales</taxon>
        <taxon>Kineosporiaceae</taxon>
        <taxon>Kineosporia</taxon>
    </lineage>
</organism>
<sequence length="249" mass="26660">MFDPDEGKAADGTIVTGVARSRVPSAFEPVLQAAVQQANGRSLYLYGSVATGHARQGVSDLDLLSVGASGRTAGPELSRQFAGLVRGVEISALTAQDLVGDSDESYGNRVFLRHYCVLLVGPDMAAGQAFPADVRAARGFNGDIAQHVEVWRGALQAGETQGLARRIARKTLLALSGLVSVHDEIWTTDRRTAAARWSKVRPELAAGLEELSLWSEQPIDCSGLEIQTMMDDVVSPIVRDFRSAVGLWN</sequence>
<dbReference type="Gene3D" id="3.30.460.10">
    <property type="entry name" value="Beta Polymerase, domain 2"/>
    <property type="match status" value="1"/>
</dbReference>
<gene>
    <name evidence="2" type="ORF">LR394_30590</name>
</gene>
<evidence type="ECO:0000259" key="1">
    <source>
        <dbReference type="Pfam" id="PF01909"/>
    </source>
</evidence>
<dbReference type="EMBL" id="JAJOMB010000021">
    <property type="protein sequence ID" value="MCD5315259.1"/>
    <property type="molecule type" value="Genomic_DNA"/>
</dbReference>
<keyword evidence="3" id="KW-1185">Reference proteome</keyword>
<dbReference type="SUPFAM" id="SSF81301">
    <property type="entry name" value="Nucleotidyltransferase"/>
    <property type="match status" value="1"/>
</dbReference>
<dbReference type="Pfam" id="PF01909">
    <property type="entry name" value="NTP_transf_2"/>
    <property type="match status" value="1"/>
</dbReference>
<dbReference type="RefSeq" id="WP_231448063.1">
    <property type="nucleotide sequence ID" value="NZ_JAJOMB010000021.1"/>
</dbReference>
<comment type="caution">
    <text evidence="2">The sequence shown here is derived from an EMBL/GenBank/DDBJ whole genome shotgun (WGS) entry which is preliminary data.</text>
</comment>
<evidence type="ECO:0000313" key="3">
    <source>
        <dbReference type="Proteomes" id="UP001138997"/>
    </source>
</evidence>
<proteinExistence type="predicted"/>
<name>A0A9X1NKJ5_9ACTN</name>
<reference evidence="2" key="1">
    <citation type="submission" date="2021-11" db="EMBL/GenBank/DDBJ databases">
        <title>Streptomyces corallinus and Kineosporia corallina sp. nov., two new coral-derived marine actinobacteria.</title>
        <authorList>
            <person name="Buangrab K."/>
            <person name="Sutthacheep M."/>
            <person name="Yeemin T."/>
            <person name="Harunari E."/>
            <person name="Igarashi Y."/>
            <person name="Sripreechasak P."/>
            <person name="Kanchanasin P."/>
            <person name="Tanasupawat S."/>
            <person name="Phongsopitanun W."/>
        </authorList>
    </citation>
    <scope>NUCLEOTIDE SEQUENCE</scope>
    <source>
        <strain evidence="2">JCM 31032</strain>
    </source>
</reference>